<dbReference type="GO" id="GO:0003676">
    <property type="term" value="F:nucleic acid binding"/>
    <property type="evidence" value="ECO:0007669"/>
    <property type="project" value="InterPro"/>
</dbReference>
<comment type="caution">
    <text evidence="1">The sequence shown here is derived from an EMBL/GenBank/DDBJ whole genome shotgun (WGS) entry which is preliminary data.</text>
</comment>
<sequence length="109" mass="12511">MAWAAVCFNSETSLSLLRVKSNLKTTKRHLPVIWFPLLQFLVEQIWLSNMTIPSKHASKSTLQWVSSNMGSVLSGLARRPDLKVIENEWGKFTTLVYQNRKQYSSVEVL</sequence>
<gene>
    <name evidence="1" type="ORF">AVEN_135394_1</name>
</gene>
<reference evidence="1 2" key="1">
    <citation type="journal article" date="2019" name="Sci. Rep.">
        <title>Orb-weaving spider Araneus ventricosus genome elucidates the spidroin gene catalogue.</title>
        <authorList>
            <person name="Kono N."/>
            <person name="Nakamura H."/>
            <person name="Ohtoshi R."/>
            <person name="Moran D.A.P."/>
            <person name="Shinohara A."/>
            <person name="Yoshida Y."/>
            <person name="Fujiwara M."/>
            <person name="Mori M."/>
            <person name="Tomita M."/>
            <person name="Arakawa K."/>
        </authorList>
    </citation>
    <scope>NUCLEOTIDE SEQUENCE [LARGE SCALE GENOMIC DNA]</scope>
</reference>
<dbReference type="InterPro" id="IPR036397">
    <property type="entry name" value="RNaseH_sf"/>
</dbReference>
<accession>A0A4Y2KX10</accession>
<dbReference type="Gene3D" id="3.30.420.10">
    <property type="entry name" value="Ribonuclease H-like superfamily/Ribonuclease H"/>
    <property type="match status" value="1"/>
</dbReference>
<evidence type="ECO:0000313" key="1">
    <source>
        <dbReference type="EMBL" id="GBN06921.1"/>
    </source>
</evidence>
<name>A0A4Y2KX10_ARAVE</name>
<proteinExistence type="predicted"/>
<protein>
    <submittedName>
        <fullName evidence="1">Uncharacterized protein</fullName>
    </submittedName>
</protein>
<dbReference type="Proteomes" id="UP000499080">
    <property type="component" value="Unassembled WGS sequence"/>
</dbReference>
<keyword evidence="2" id="KW-1185">Reference proteome</keyword>
<evidence type="ECO:0000313" key="2">
    <source>
        <dbReference type="Proteomes" id="UP000499080"/>
    </source>
</evidence>
<dbReference type="EMBL" id="BGPR01005112">
    <property type="protein sequence ID" value="GBN06921.1"/>
    <property type="molecule type" value="Genomic_DNA"/>
</dbReference>
<dbReference type="AlphaFoldDB" id="A0A4Y2KX10"/>
<organism evidence="1 2">
    <name type="scientific">Araneus ventricosus</name>
    <name type="common">Orbweaver spider</name>
    <name type="synonym">Epeira ventricosa</name>
    <dbReference type="NCBI Taxonomy" id="182803"/>
    <lineage>
        <taxon>Eukaryota</taxon>
        <taxon>Metazoa</taxon>
        <taxon>Ecdysozoa</taxon>
        <taxon>Arthropoda</taxon>
        <taxon>Chelicerata</taxon>
        <taxon>Arachnida</taxon>
        <taxon>Araneae</taxon>
        <taxon>Araneomorphae</taxon>
        <taxon>Entelegynae</taxon>
        <taxon>Araneoidea</taxon>
        <taxon>Araneidae</taxon>
        <taxon>Araneus</taxon>
    </lineage>
</organism>